<dbReference type="PATRIC" id="fig|446692.3.peg.118"/>
<sequence>MWSGAVRAAWPCDVAGNFFFSDDPLIRFFAQRLFLCVKSA</sequence>
<dbReference type="AlphaFoldDB" id="A0A0U5ET19"/>
<keyword evidence="2" id="KW-1185">Reference proteome</keyword>
<dbReference type="KEGG" id="asz:ASN_178"/>
<evidence type="ECO:0000313" key="2">
    <source>
        <dbReference type="Proteomes" id="UP000056109"/>
    </source>
</evidence>
<dbReference type="Proteomes" id="UP000056109">
    <property type="component" value="Chromosome I"/>
</dbReference>
<gene>
    <name evidence="1" type="ORF">ASN_178</name>
</gene>
<name>A0A0U5ET19_9PROT</name>
<dbReference type="EMBL" id="LN606600">
    <property type="protein sequence ID" value="CEF39623.1"/>
    <property type="molecule type" value="Genomic_DNA"/>
</dbReference>
<evidence type="ECO:0000313" key="1">
    <source>
        <dbReference type="EMBL" id="CEF39623.1"/>
    </source>
</evidence>
<proteinExistence type="predicted"/>
<reference evidence="2" key="1">
    <citation type="submission" date="2014-09" db="EMBL/GenBank/DDBJ databases">
        <authorList>
            <person name="Illeghems K.G."/>
        </authorList>
    </citation>
    <scope>NUCLEOTIDE SEQUENCE [LARGE SCALE GENOMIC DNA]</scope>
    <source>
        <strain evidence="2">108B</strain>
    </source>
</reference>
<organism evidence="1 2">
    <name type="scientific">Acetobacter senegalensis</name>
    <dbReference type="NCBI Taxonomy" id="446692"/>
    <lineage>
        <taxon>Bacteria</taxon>
        <taxon>Pseudomonadati</taxon>
        <taxon>Pseudomonadota</taxon>
        <taxon>Alphaproteobacteria</taxon>
        <taxon>Acetobacterales</taxon>
        <taxon>Acetobacteraceae</taxon>
        <taxon>Acetobacter</taxon>
    </lineage>
</organism>
<accession>A0A0U5ET19</accession>
<protein>
    <submittedName>
        <fullName evidence="1">Uncharacterized protein</fullName>
    </submittedName>
</protein>